<evidence type="ECO:0000313" key="3">
    <source>
        <dbReference type="Proteomes" id="UP000500953"/>
    </source>
</evidence>
<organism evidence="2 3">
    <name type="scientific">Nocardia terpenica</name>
    <dbReference type="NCBI Taxonomy" id="455432"/>
    <lineage>
        <taxon>Bacteria</taxon>
        <taxon>Bacillati</taxon>
        <taxon>Actinomycetota</taxon>
        <taxon>Actinomycetes</taxon>
        <taxon>Mycobacteriales</taxon>
        <taxon>Nocardiaceae</taxon>
        <taxon>Nocardia</taxon>
    </lineage>
</organism>
<evidence type="ECO:0000256" key="1">
    <source>
        <dbReference type="SAM" id="MobiDB-lite"/>
    </source>
</evidence>
<accession>A0A6G9Z5A0</accession>
<evidence type="ECO:0000313" key="2">
    <source>
        <dbReference type="EMBL" id="QIS20644.1"/>
    </source>
</evidence>
<dbReference type="AlphaFoldDB" id="A0A6G9Z5A0"/>
<sequence length="65" mass="6519">MLDGTISSSYPPAGVRNTGTGRAAAVPGDAAVTMATAHRLAPSALVKYLDTSATVAMTDRSVKLG</sequence>
<protein>
    <submittedName>
        <fullName evidence="2">Uncharacterized protein</fullName>
    </submittedName>
</protein>
<feature type="compositionally biased region" description="Polar residues" evidence="1">
    <location>
        <begin position="1"/>
        <end position="10"/>
    </location>
</feature>
<feature type="region of interest" description="Disordered" evidence="1">
    <location>
        <begin position="1"/>
        <end position="23"/>
    </location>
</feature>
<reference evidence="2 3" key="1">
    <citation type="journal article" date="2019" name="ACS Chem. Biol.">
        <title>Identification and Mobilization of a Cryptic Antibiotic Biosynthesis Gene Locus from a Human-Pathogenic Nocardia Isolate.</title>
        <authorList>
            <person name="Herisse M."/>
            <person name="Ishida K."/>
            <person name="Porter J.L."/>
            <person name="Howden B."/>
            <person name="Hertweck C."/>
            <person name="Stinear T.P."/>
            <person name="Pidot S.J."/>
        </authorList>
    </citation>
    <scope>NUCLEOTIDE SEQUENCE [LARGE SCALE GENOMIC DNA]</scope>
    <source>
        <strain evidence="2 3">AUSMDU00012715</strain>
    </source>
</reference>
<dbReference type="RefSeq" id="WP_167487979.1">
    <property type="nucleotide sequence ID" value="NZ_CP046173.1"/>
</dbReference>
<dbReference type="EMBL" id="CP046173">
    <property type="protein sequence ID" value="QIS20644.1"/>
    <property type="molecule type" value="Genomic_DNA"/>
</dbReference>
<name>A0A6G9Z5A0_9NOCA</name>
<gene>
    <name evidence="2" type="ORF">F6W96_22415</name>
</gene>
<proteinExistence type="predicted"/>
<dbReference type="Proteomes" id="UP000500953">
    <property type="component" value="Chromosome"/>
</dbReference>